<dbReference type="Proteomes" id="UP000318093">
    <property type="component" value="Unassembled WGS sequence"/>
</dbReference>
<dbReference type="InterPro" id="IPR011032">
    <property type="entry name" value="GroES-like_sf"/>
</dbReference>
<accession>A0A537JJ28</accession>
<dbReference type="GO" id="GO:0016491">
    <property type="term" value="F:oxidoreductase activity"/>
    <property type="evidence" value="ECO:0007669"/>
    <property type="project" value="InterPro"/>
</dbReference>
<dbReference type="InterPro" id="IPR020843">
    <property type="entry name" value="ER"/>
</dbReference>
<dbReference type="PANTHER" id="PTHR44154:SF1">
    <property type="entry name" value="QUINONE OXIDOREDUCTASE"/>
    <property type="match status" value="1"/>
</dbReference>
<dbReference type="PANTHER" id="PTHR44154">
    <property type="entry name" value="QUINONE OXIDOREDUCTASE"/>
    <property type="match status" value="1"/>
</dbReference>
<dbReference type="InterPro" id="IPR013149">
    <property type="entry name" value="ADH-like_C"/>
</dbReference>
<comment type="caution">
    <text evidence="3">The sequence shown here is derived from an EMBL/GenBank/DDBJ whole genome shotgun (WGS) entry which is preliminary data.</text>
</comment>
<dbReference type="Pfam" id="PF00107">
    <property type="entry name" value="ADH_zinc_N"/>
    <property type="match status" value="1"/>
</dbReference>
<sequence length="328" mass="35273">MRAIVIREHGGRDALRLEADVPTPRAGAGQAVVQVHACGLNHLDIFVRRGMPGKKTPLPFISGGDIAGVVAETGPGVEGVAVGQRVLVDPAIEHGAIGEDAPGGLAEYALVPAANLIPLPDRAAFDEAAALPIAYGTAWRMLLSRGRIRPTEHVLILGASGGVGTACVQIAKMAGCIVYAAASREDKLAKLRGLGADHLINYQDGEFDREVWRLTDRRGVDVVVDYTGAATWVRSLRSLRKGGRLLTCGATTGYDPKTDIRYIWVRELTILGSDGWTRLDLEALLRAVWAGRIRPVIDRVLPLAQTAEGERLLEEREVFGKVIIHPQE</sequence>
<dbReference type="Pfam" id="PF08240">
    <property type="entry name" value="ADH_N"/>
    <property type="match status" value="1"/>
</dbReference>
<feature type="domain" description="Enoyl reductase (ER)" evidence="2">
    <location>
        <begin position="10"/>
        <end position="324"/>
    </location>
</feature>
<dbReference type="SUPFAM" id="SSF51735">
    <property type="entry name" value="NAD(P)-binding Rossmann-fold domains"/>
    <property type="match status" value="1"/>
</dbReference>
<dbReference type="InterPro" id="IPR013154">
    <property type="entry name" value="ADH-like_N"/>
</dbReference>
<proteinExistence type="predicted"/>
<evidence type="ECO:0000259" key="2">
    <source>
        <dbReference type="SMART" id="SM00829"/>
    </source>
</evidence>
<evidence type="ECO:0000313" key="4">
    <source>
        <dbReference type="Proteomes" id="UP000318093"/>
    </source>
</evidence>
<name>A0A537JJ28_9BACT</name>
<protein>
    <submittedName>
        <fullName evidence="3">Zinc-binding dehydrogenase</fullName>
    </submittedName>
</protein>
<organism evidence="3 4">
    <name type="scientific">Candidatus Segetimicrobium genomatis</name>
    <dbReference type="NCBI Taxonomy" id="2569760"/>
    <lineage>
        <taxon>Bacteria</taxon>
        <taxon>Bacillati</taxon>
        <taxon>Candidatus Sysuimicrobiota</taxon>
        <taxon>Candidatus Sysuimicrobiia</taxon>
        <taxon>Candidatus Sysuimicrobiales</taxon>
        <taxon>Candidatus Segetimicrobiaceae</taxon>
        <taxon>Candidatus Segetimicrobium</taxon>
    </lineage>
</organism>
<dbReference type="EMBL" id="VBAN01000105">
    <property type="protein sequence ID" value="TMI83548.1"/>
    <property type="molecule type" value="Genomic_DNA"/>
</dbReference>
<evidence type="ECO:0000256" key="1">
    <source>
        <dbReference type="ARBA" id="ARBA00022857"/>
    </source>
</evidence>
<dbReference type="SMART" id="SM00829">
    <property type="entry name" value="PKS_ER"/>
    <property type="match status" value="1"/>
</dbReference>
<keyword evidence="1" id="KW-0521">NADP</keyword>
<dbReference type="InterPro" id="IPR051603">
    <property type="entry name" value="Zinc-ADH_QOR/CCCR"/>
</dbReference>
<dbReference type="SUPFAM" id="SSF50129">
    <property type="entry name" value="GroES-like"/>
    <property type="match status" value="1"/>
</dbReference>
<gene>
    <name evidence="3" type="ORF">E6H03_03560</name>
</gene>
<dbReference type="AlphaFoldDB" id="A0A537JJ28"/>
<reference evidence="3 4" key="1">
    <citation type="journal article" date="2019" name="Nat. Microbiol.">
        <title>Mediterranean grassland soil C-N compound turnover is dependent on rainfall and depth, and is mediated by genomically divergent microorganisms.</title>
        <authorList>
            <person name="Diamond S."/>
            <person name="Andeer P.F."/>
            <person name="Li Z."/>
            <person name="Crits-Christoph A."/>
            <person name="Burstein D."/>
            <person name="Anantharaman K."/>
            <person name="Lane K.R."/>
            <person name="Thomas B.C."/>
            <person name="Pan C."/>
            <person name="Northen T.R."/>
            <person name="Banfield J.F."/>
        </authorList>
    </citation>
    <scope>NUCLEOTIDE SEQUENCE [LARGE SCALE GENOMIC DNA]</scope>
    <source>
        <strain evidence="3">NP_6</strain>
    </source>
</reference>
<evidence type="ECO:0000313" key="3">
    <source>
        <dbReference type="EMBL" id="TMI83548.1"/>
    </source>
</evidence>
<dbReference type="Gene3D" id="3.90.180.10">
    <property type="entry name" value="Medium-chain alcohol dehydrogenases, catalytic domain"/>
    <property type="match status" value="1"/>
</dbReference>
<dbReference type="InterPro" id="IPR036291">
    <property type="entry name" value="NAD(P)-bd_dom_sf"/>
</dbReference>